<evidence type="ECO:0000313" key="2">
    <source>
        <dbReference type="EMBL" id="KAK4016993.1"/>
    </source>
</evidence>
<comment type="caution">
    <text evidence="2">The sequence shown here is derived from an EMBL/GenBank/DDBJ whole genome shotgun (WGS) entry which is preliminary data.</text>
</comment>
<accession>A0ABQ9ZVQ5</accession>
<proteinExistence type="predicted"/>
<evidence type="ECO:0000256" key="1">
    <source>
        <dbReference type="SAM" id="Phobius"/>
    </source>
</evidence>
<protein>
    <submittedName>
        <fullName evidence="2">Uncharacterized protein</fullName>
    </submittedName>
</protein>
<keyword evidence="1" id="KW-0812">Transmembrane</keyword>
<sequence length="68" mass="7443">MDVQCLAFVFVDVVHANITVKHAYALSSYVLAHALMANILLAGYVIALNNETSHELARLTCPPFTLAR</sequence>
<keyword evidence="3" id="KW-1185">Reference proteome</keyword>
<keyword evidence="1" id="KW-0472">Membrane</keyword>
<keyword evidence="1" id="KW-1133">Transmembrane helix</keyword>
<name>A0ABQ9ZVQ5_9CRUS</name>
<dbReference type="Proteomes" id="UP001234178">
    <property type="component" value="Unassembled WGS sequence"/>
</dbReference>
<dbReference type="EMBL" id="JAOYFB010000005">
    <property type="protein sequence ID" value="KAK4016993.1"/>
    <property type="molecule type" value="Genomic_DNA"/>
</dbReference>
<organism evidence="2 3">
    <name type="scientific">Daphnia magna</name>
    <dbReference type="NCBI Taxonomy" id="35525"/>
    <lineage>
        <taxon>Eukaryota</taxon>
        <taxon>Metazoa</taxon>
        <taxon>Ecdysozoa</taxon>
        <taxon>Arthropoda</taxon>
        <taxon>Crustacea</taxon>
        <taxon>Branchiopoda</taxon>
        <taxon>Diplostraca</taxon>
        <taxon>Cladocera</taxon>
        <taxon>Anomopoda</taxon>
        <taxon>Daphniidae</taxon>
        <taxon>Daphnia</taxon>
    </lineage>
</organism>
<reference evidence="2 3" key="1">
    <citation type="journal article" date="2023" name="Nucleic Acids Res.">
        <title>The hologenome of Daphnia magna reveals possible DNA methylation and microbiome-mediated evolution of the host genome.</title>
        <authorList>
            <person name="Chaturvedi A."/>
            <person name="Li X."/>
            <person name="Dhandapani V."/>
            <person name="Marshall H."/>
            <person name="Kissane S."/>
            <person name="Cuenca-Cambronero M."/>
            <person name="Asole G."/>
            <person name="Calvet F."/>
            <person name="Ruiz-Romero M."/>
            <person name="Marangio P."/>
            <person name="Guigo R."/>
            <person name="Rago D."/>
            <person name="Mirbahai L."/>
            <person name="Eastwood N."/>
            <person name="Colbourne J.K."/>
            <person name="Zhou J."/>
            <person name="Mallon E."/>
            <person name="Orsini L."/>
        </authorList>
    </citation>
    <scope>NUCLEOTIDE SEQUENCE [LARGE SCALE GENOMIC DNA]</scope>
    <source>
        <strain evidence="2">LRV0_1</strain>
    </source>
</reference>
<gene>
    <name evidence="2" type="ORF">OUZ56_031951</name>
</gene>
<feature type="transmembrane region" description="Helical" evidence="1">
    <location>
        <begin position="26"/>
        <end position="48"/>
    </location>
</feature>
<evidence type="ECO:0000313" key="3">
    <source>
        <dbReference type="Proteomes" id="UP001234178"/>
    </source>
</evidence>